<evidence type="ECO:0000313" key="2">
    <source>
        <dbReference type="Proteomes" id="UP000297245"/>
    </source>
</evidence>
<sequence>MSLKPSFVYELQLKHHFCSQGIVPASITVRVNMGVSTEGSNNISNAVYHELDATEMEDDYKLRAGLPGNSVWNPAPWQDYPSFGKEEHEELSFNTFKPAMPGKVAREGNAYSEVGRGRYYHGRGGAEEWYDERGYDGVVLDIRHHSGKRI</sequence>
<protein>
    <submittedName>
        <fullName evidence="1">Uncharacterized protein</fullName>
    </submittedName>
</protein>
<dbReference type="AlphaFoldDB" id="A0A4S8MJD8"/>
<evidence type="ECO:0000313" key="1">
    <source>
        <dbReference type="EMBL" id="THV02742.1"/>
    </source>
</evidence>
<organism evidence="1 2">
    <name type="scientific">Dendrothele bispora (strain CBS 962.96)</name>
    <dbReference type="NCBI Taxonomy" id="1314807"/>
    <lineage>
        <taxon>Eukaryota</taxon>
        <taxon>Fungi</taxon>
        <taxon>Dikarya</taxon>
        <taxon>Basidiomycota</taxon>
        <taxon>Agaricomycotina</taxon>
        <taxon>Agaricomycetes</taxon>
        <taxon>Agaricomycetidae</taxon>
        <taxon>Agaricales</taxon>
        <taxon>Agaricales incertae sedis</taxon>
        <taxon>Dendrothele</taxon>
    </lineage>
</organism>
<name>A0A4S8MJD8_DENBC</name>
<gene>
    <name evidence="1" type="ORF">K435DRAFT_852593</name>
</gene>
<reference evidence="1 2" key="1">
    <citation type="journal article" date="2019" name="Nat. Ecol. Evol.">
        <title>Megaphylogeny resolves global patterns of mushroom evolution.</title>
        <authorList>
            <person name="Varga T."/>
            <person name="Krizsan K."/>
            <person name="Foldi C."/>
            <person name="Dima B."/>
            <person name="Sanchez-Garcia M."/>
            <person name="Sanchez-Ramirez S."/>
            <person name="Szollosi G.J."/>
            <person name="Szarkandi J.G."/>
            <person name="Papp V."/>
            <person name="Albert L."/>
            <person name="Andreopoulos W."/>
            <person name="Angelini C."/>
            <person name="Antonin V."/>
            <person name="Barry K.W."/>
            <person name="Bougher N.L."/>
            <person name="Buchanan P."/>
            <person name="Buyck B."/>
            <person name="Bense V."/>
            <person name="Catcheside P."/>
            <person name="Chovatia M."/>
            <person name="Cooper J."/>
            <person name="Damon W."/>
            <person name="Desjardin D."/>
            <person name="Finy P."/>
            <person name="Geml J."/>
            <person name="Haridas S."/>
            <person name="Hughes K."/>
            <person name="Justo A."/>
            <person name="Karasinski D."/>
            <person name="Kautmanova I."/>
            <person name="Kiss B."/>
            <person name="Kocsube S."/>
            <person name="Kotiranta H."/>
            <person name="LaButti K.M."/>
            <person name="Lechner B.E."/>
            <person name="Liimatainen K."/>
            <person name="Lipzen A."/>
            <person name="Lukacs Z."/>
            <person name="Mihaltcheva S."/>
            <person name="Morgado L.N."/>
            <person name="Niskanen T."/>
            <person name="Noordeloos M.E."/>
            <person name="Ohm R.A."/>
            <person name="Ortiz-Santana B."/>
            <person name="Ovrebo C."/>
            <person name="Racz N."/>
            <person name="Riley R."/>
            <person name="Savchenko A."/>
            <person name="Shiryaev A."/>
            <person name="Soop K."/>
            <person name="Spirin V."/>
            <person name="Szebenyi C."/>
            <person name="Tomsovsky M."/>
            <person name="Tulloss R.E."/>
            <person name="Uehling J."/>
            <person name="Grigoriev I.V."/>
            <person name="Vagvolgyi C."/>
            <person name="Papp T."/>
            <person name="Martin F.M."/>
            <person name="Miettinen O."/>
            <person name="Hibbett D.S."/>
            <person name="Nagy L.G."/>
        </authorList>
    </citation>
    <scope>NUCLEOTIDE SEQUENCE [LARGE SCALE GENOMIC DNA]</scope>
    <source>
        <strain evidence="1 2">CBS 962.96</strain>
    </source>
</reference>
<dbReference type="EMBL" id="ML179074">
    <property type="protein sequence ID" value="THV02742.1"/>
    <property type="molecule type" value="Genomic_DNA"/>
</dbReference>
<accession>A0A4S8MJD8</accession>
<dbReference type="Proteomes" id="UP000297245">
    <property type="component" value="Unassembled WGS sequence"/>
</dbReference>
<keyword evidence="2" id="KW-1185">Reference proteome</keyword>
<proteinExistence type="predicted"/>